<dbReference type="EC" id="3.4.13.22" evidence="9 10"/>
<name>A0ABQ2A711_9BACT</name>
<keyword evidence="2 9" id="KW-0645">Protease</keyword>
<comment type="function">
    <text evidence="9 10">Catalyzes hydrolysis of the D-alanyl-D-alanine dipeptide.</text>
</comment>
<evidence type="ECO:0000256" key="8">
    <source>
        <dbReference type="ARBA" id="ARBA00023316"/>
    </source>
</evidence>
<protein>
    <recommendedName>
        <fullName evidence="9 10">D-alanyl-D-alanine dipeptidase</fullName>
        <shortName evidence="9 10">D-Ala-D-Ala dipeptidase</shortName>
        <ecNumber evidence="9 10">3.4.13.22</ecNumber>
    </recommendedName>
</protein>
<dbReference type="HAMAP" id="MF_01924">
    <property type="entry name" value="A_A_dipeptidase"/>
    <property type="match status" value="1"/>
</dbReference>
<feature type="active site" description="Proton donor/acceptor" evidence="9">
    <location>
        <position position="180"/>
    </location>
</feature>
<dbReference type="PANTHER" id="PTHR43126:SF1">
    <property type="entry name" value="D-ALANYL-D-ALANINE DIPEPTIDASE"/>
    <property type="match status" value="1"/>
</dbReference>
<dbReference type="EMBL" id="BMGY01000017">
    <property type="protein sequence ID" value="GGH85939.1"/>
    <property type="molecule type" value="Genomic_DNA"/>
</dbReference>
<keyword evidence="4 9" id="KW-0378">Hydrolase</keyword>
<dbReference type="InterPro" id="IPR000755">
    <property type="entry name" value="A_A_dipeptidase"/>
</dbReference>
<evidence type="ECO:0000256" key="6">
    <source>
        <dbReference type="ARBA" id="ARBA00022997"/>
    </source>
</evidence>
<keyword evidence="8 10" id="KW-0961">Cell wall biogenesis/degradation</keyword>
<evidence type="ECO:0000256" key="4">
    <source>
        <dbReference type="ARBA" id="ARBA00022801"/>
    </source>
</evidence>
<dbReference type="RefSeq" id="WP_188562054.1">
    <property type="nucleotide sequence ID" value="NZ_BMGY01000017.1"/>
</dbReference>
<reference evidence="12" key="1">
    <citation type="journal article" date="2019" name="Int. J. Syst. Evol. Microbiol.">
        <title>The Global Catalogue of Microorganisms (GCM) 10K type strain sequencing project: providing services to taxonomists for standard genome sequencing and annotation.</title>
        <authorList>
            <consortium name="The Broad Institute Genomics Platform"/>
            <consortium name="The Broad Institute Genome Sequencing Center for Infectious Disease"/>
            <person name="Wu L."/>
            <person name="Ma J."/>
        </authorList>
    </citation>
    <scope>NUCLEOTIDE SEQUENCE [LARGE SCALE GENOMIC DNA]</scope>
    <source>
        <strain evidence="12">CGMCC 1.14966</strain>
    </source>
</reference>
<dbReference type="SUPFAM" id="SSF55166">
    <property type="entry name" value="Hedgehog/DD-peptidase"/>
    <property type="match status" value="1"/>
</dbReference>
<evidence type="ECO:0000256" key="5">
    <source>
        <dbReference type="ARBA" id="ARBA00022833"/>
    </source>
</evidence>
<keyword evidence="12" id="KW-1185">Reference proteome</keyword>
<keyword evidence="5 9" id="KW-0862">Zinc</keyword>
<dbReference type="CDD" id="cd14840">
    <property type="entry name" value="D-Ala-D-Ala_dipeptidase_Aad"/>
    <property type="match status" value="1"/>
</dbReference>
<comment type="caution">
    <text evidence="11">The sequence shown here is derived from an EMBL/GenBank/DDBJ whole genome shotgun (WGS) entry which is preliminary data.</text>
</comment>
<evidence type="ECO:0000256" key="7">
    <source>
        <dbReference type="ARBA" id="ARBA00023049"/>
    </source>
</evidence>
<dbReference type="Proteomes" id="UP000637774">
    <property type="component" value="Unassembled WGS sequence"/>
</dbReference>
<organism evidence="11 12">
    <name type="scientific">Hymenobacter frigidus</name>
    <dbReference type="NCBI Taxonomy" id="1524095"/>
    <lineage>
        <taxon>Bacteria</taxon>
        <taxon>Pseudomonadati</taxon>
        <taxon>Bacteroidota</taxon>
        <taxon>Cytophagia</taxon>
        <taxon>Cytophagales</taxon>
        <taxon>Hymenobacteraceae</taxon>
        <taxon>Hymenobacter</taxon>
    </lineage>
</organism>
<evidence type="ECO:0000256" key="9">
    <source>
        <dbReference type="HAMAP-Rule" id="MF_01924"/>
    </source>
</evidence>
<evidence type="ECO:0000256" key="3">
    <source>
        <dbReference type="ARBA" id="ARBA00022723"/>
    </source>
</evidence>
<accession>A0ABQ2A711</accession>
<evidence type="ECO:0000256" key="2">
    <source>
        <dbReference type="ARBA" id="ARBA00022670"/>
    </source>
</evidence>
<evidence type="ECO:0000313" key="12">
    <source>
        <dbReference type="Proteomes" id="UP000637774"/>
    </source>
</evidence>
<feature type="site" description="Transition state stabilizer" evidence="9">
    <location>
        <position position="86"/>
    </location>
</feature>
<dbReference type="Pfam" id="PF01427">
    <property type="entry name" value="Peptidase_M15"/>
    <property type="match status" value="1"/>
</dbReference>
<dbReference type="Gene3D" id="3.30.1380.10">
    <property type="match status" value="1"/>
</dbReference>
<comment type="catalytic activity">
    <reaction evidence="1 9 10">
        <text>D-alanyl-D-alanine + H2O = 2 D-alanine</text>
        <dbReference type="Rhea" id="RHEA:20661"/>
        <dbReference type="ChEBI" id="CHEBI:15377"/>
        <dbReference type="ChEBI" id="CHEBI:57416"/>
        <dbReference type="ChEBI" id="CHEBI:57822"/>
        <dbReference type="EC" id="3.4.13.22"/>
    </reaction>
</comment>
<keyword evidence="3 9" id="KW-0479">Metal-binding</keyword>
<evidence type="ECO:0000313" key="11">
    <source>
        <dbReference type="EMBL" id="GGH85939.1"/>
    </source>
</evidence>
<dbReference type="InterPro" id="IPR009045">
    <property type="entry name" value="Zn_M74/Hedgehog-like"/>
</dbReference>
<sequence length="202" mass="23095">MIISSCAAKPPLETGAFSPSELVELQQLDPTIQLDIRYATSKNFAGRPVYSEARAFLQRPAAEALVKVNKELAPLGYRLLVFDGYRPWSVTKLFWDITPKQKKDFVADPKKGSRHNRGCAVDLSLWSIATGREVTMTGEYDEMSPRSYVAYAGGTSEQRALRDLLRSKMEQHGFTVLPAEWWHFDYKDWKSYRIQNIPFNQL</sequence>
<gene>
    <name evidence="11" type="ORF">GCM10011495_21350</name>
</gene>
<dbReference type="PANTHER" id="PTHR43126">
    <property type="entry name" value="D-ALANYL-D-ALANINE DIPEPTIDASE"/>
    <property type="match status" value="1"/>
</dbReference>
<proteinExistence type="inferred from homology"/>
<dbReference type="PIRSF" id="PIRSF026671">
    <property type="entry name" value="AA_dipeptidase"/>
    <property type="match status" value="1"/>
</dbReference>
<comment type="cofactor">
    <cofactor evidence="9">
        <name>Zn(2+)</name>
        <dbReference type="ChEBI" id="CHEBI:29105"/>
    </cofactor>
    <text evidence="9">Binds 1 zinc ion per subunit.</text>
</comment>
<feature type="binding site" evidence="9">
    <location>
        <position position="115"/>
    </location>
    <ligand>
        <name>Zn(2+)</name>
        <dbReference type="ChEBI" id="CHEBI:29105"/>
        <note>catalytic</note>
    </ligand>
</feature>
<evidence type="ECO:0000256" key="1">
    <source>
        <dbReference type="ARBA" id="ARBA00001362"/>
    </source>
</evidence>
<comment type="similarity">
    <text evidence="9 10">Belongs to the peptidase M15D family.</text>
</comment>
<feature type="binding site" evidence="9">
    <location>
        <position position="183"/>
    </location>
    <ligand>
        <name>Zn(2+)</name>
        <dbReference type="ChEBI" id="CHEBI:29105"/>
        <note>catalytic</note>
    </ligand>
</feature>
<keyword evidence="7 9" id="KW-0482">Metalloprotease</keyword>
<feature type="binding site" evidence="9">
    <location>
        <position position="122"/>
    </location>
    <ligand>
        <name>Zn(2+)</name>
        <dbReference type="ChEBI" id="CHEBI:29105"/>
        <note>catalytic</note>
    </ligand>
</feature>
<evidence type="ECO:0000256" key="10">
    <source>
        <dbReference type="PIRNR" id="PIRNR026671"/>
    </source>
</evidence>
<keyword evidence="6 9" id="KW-0224">Dipeptidase</keyword>